<name>A0A3M6VTX6_9STRA</name>
<feature type="coiled-coil region" evidence="1">
    <location>
        <begin position="216"/>
        <end position="264"/>
    </location>
</feature>
<comment type="caution">
    <text evidence="3">The sequence shown here is derived from an EMBL/GenBank/DDBJ whole genome shotgun (WGS) entry which is preliminary data.</text>
</comment>
<dbReference type="EMBL" id="QLLG01000022">
    <property type="protein sequence ID" value="RMX69521.1"/>
    <property type="molecule type" value="Genomic_DNA"/>
</dbReference>
<keyword evidence="5" id="KW-1185">Reference proteome</keyword>
<dbReference type="Proteomes" id="UP000286097">
    <property type="component" value="Unassembled WGS sequence"/>
</dbReference>
<evidence type="ECO:0000313" key="4">
    <source>
        <dbReference type="EMBL" id="RQM14414.1"/>
    </source>
</evidence>
<evidence type="ECO:0000256" key="2">
    <source>
        <dbReference type="SAM" id="MobiDB-lite"/>
    </source>
</evidence>
<dbReference type="AlphaFoldDB" id="A0A3M6VTX6"/>
<evidence type="ECO:0000313" key="3">
    <source>
        <dbReference type="EMBL" id="RMX69521.1"/>
    </source>
</evidence>
<dbReference type="STRING" id="542832.A0A3M6VTX6"/>
<feature type="region of interest" description="Disordered" evidence="2">
    <location>
        <begin position="146"/>
        <end position="178"/>
    </location>
</feature>
<dbReference type="OrthoDB" id="687730at2759"/>
<dbReference type="VEuPathDB" id="FungiDB:DD237_005425"/>
<organism evidence="3 5">
    <name type="scientific">Peronospora effusa</name>
    <dbReference type="NCBI Taxonomy" id="542832"/>
    <lineage>
        <taxon>Eukaryota</taxon>
        <taxon>Sar</taxon>
        <taxon>Stramenopiles</taxon>
        <taxon>Oomycota</taxon>
        <taxon>Peronosporomycetes</taxon>
        <taxon>Peronosporales</taxon>
        <taxon>Peronosporaceae</taxon>
        <taxon>Peronospora</taxon>
    </lineage>
</organism>
<evidence type="ECO:0000313" key="5">
    <source>
        <dbReference type="Proteomes" id="UP000282087"/>
    </source>
</evidence>
<evidence type="ECO:0000256" key="1">
    <source>
        <dbReference type="SAM" id="Coils"/>
    </source>
</evidence>
<dbReference type="Proteomes" id="UP000282087">
    <property type="component" value="Unassembled WGS sequence"/>
</dbReference>
<gene>
    <name evidence="4" type="ORF">DD237_005425</name>
    <name evidence="3" type="ORF">DD238_002751</name>
</gene>
<sequence length="603" mass="67353">MVIALDDEETVDPVLSPLAPAFARTSGTVSTVIGPSDTPAEPDIEPDHERLKSVKNVVVIKKNMGNSRKERGDNVELKATTTSGENNAGVVDELTPEEATCTACSTVIGQLDVLQQQVHLNECIGGRVTITTANVAAPFTASTVKNDAKTKTRKRGNGGSGVTRTKKPRKPKTYDNNDSIAAVPKTKRTRKRKRVDTGGDIVLALALTGASKIDKEQQTDLQLAGTKKKIEELDEQMAKLAKRRVNLVKTLSRLEKTKEKLRKSQVLPPAKVLKLLDLKAALNVIFPNNRQVHPWNQRVYTKQTERSSVVAMRYMPLRWSESSKNVDCDESKHAELAAVAAISMWKRASQQLFGLQRDSLLYRNSVLRAFLGGDENAECGGIDMDGSVDMENSHNVDNEDTDTNFEREAEYEGKSELVPVLSDYTIDWTRTYSEVPDVVKQVFPNWQRDLEFLRDQPAEEIKMALDAMNDAQAEADAMVINNNEQHDREGYRARMSPRHVTKESDTLSGREEQRLACKFMAQVMKQLIVEKRQRPCNDEAMQQQQTNMNLVGSEAKDCQQLELQSVIDVSENEVDEELYNRSRQEQLPKAVPANGDDIVQCDA</sequence>
<evidence type="ECO:0000313" key="6">
    <source>
        <dbReference type="Proteomes" id="UP000286097"/>
    </source>
</evidence>
<proteinExistence type="predicted"/>
<dbReference type="EMBL" id="QKXF01000204">
    <property type="protein sequence ID" value="RQM14414.1"/>
    <property type="molecule type" value="Genomic_DNA"/>
</dbReference>
<keyword evidence="1" id="KW-0175">Coiled coil</keyword>
<accession>A0A3M6VTX6</accession>
<protein>
    <submittedName>
        <fullName evidence="3">Uncharacterized protein</fullName>
    </submittedName>
</protein>
<reference evidence="5 6" key="1">
    <citation type="submission" date="2018-06" db="EMBL/GenBank/DDBJ databases">
        <title>Comparative genomics of downy mildews reveals potential adaptations to biotrophy.</title>
        <authorList>
            <person name="Fletcher K."/>
            <person name="Klosterman S.J."/>
            <person name="Derevnina L."/>
            <person name="Martin F."/>
            <person name="Koike S."/>
            <person name="Reyes Chin-Wo S."/>
            <person name="Mou B."/>
            <person name="Michelmore R."/>
        </authorList>
    </citation>
    <scope>NUCLEOTIDE SEQUENCE [LARGE SCALE GENOMIC DNA]</scope>
    <source>
        <strain evidence="4 6">R13</strain>
        <strain evidence="3 5">R14</strain>
    </source>
</reference>